<dbReference type="OrthoDB" id="3944420at2759"/>
<keyword evidence="1" id="KW-0732">Signal</keyword>
<dbReference type="AlphaFoldDB" id="A0A6A5UXF1"/>
<feature type="signal peptide" evidence="1">
    <location>
        <begin position="1"/>
        <end position="20"/>
    </location>
</feature>
<dbReference type="SUPFAM" id="SSF82153">
    <property type="entry name" value="FAS1 domain"/>
    <property type="match status" value="2"/>
</dbReference>
<accession>A0A6A5UXF1</accession>
<feature type="domain" description="FAS1" evidence="2">
    <location>
        <begin position="177"/>
        <end position="300"/>
    </location>
</feature>
<reference evidence="3" key="1">
    <citation type="journal article" date="2020" name="Stud. Mycol.">
        <title>101 Dothideomycetes genomes: a test case for predicting lifestyles and emergence of pathogens.</title>
        <authorList>
            <person name="Haridas S."/>
            <person name="Albert R."/>
            <person name="Binder M."/>
            <person name="Bloem J."/>
            <person name="Labutti K."/>
            <person name="Salamov A."/>
            <person name="Andreopoulos B."/>
            <person name="Baker S."/>
            <person name="Barry K."/>
            <person name="Bills G."/>
            <person name="Bluhm B."/>
            <person name="Cannon C."/>
            <person name="Castanera R."/>
            <person name="Culley D."/>
            <person name="Daum C."/>
            <person name="Ezra D."/>
            <person name="Gonzalez J."/>
            <person name="Henrissat B."/>
            <person name="Kuo A."/>
            <person name="Liang C."/>
            <person name="Lipzen A."/>
            <person name="Lutzoni F."/>
            <person name="Magnuson J."/>
            <person name="Mondo S."/>
            <person name="Nolan M."/>
            <person name="Ohm R."/>
            <person name="Pangilinan J."/>
            <person name="Park H.-J."/>
            <person name="Ramirez L."/>
            <person name="Alfaro M."/>
            <person name="Sun H."/>
            <person name="Tritt A."/>
            <person name="Yoshinaga Y."/>
            <person name="Zwiers L.-H."/>
            <person name="Turgeon B."/>
            <person name="Goodwin S."/>
            <person name="Spatafora J."/>
            <person name="Crous P."/>
            <person name="Grigoriev I."/>
        </authorList>
    </citation>
    <scope>NUCLEOTIDE SEQUENCE</scope>
    <source>
        <strain evidence="3">CBS 107.79</strain>
    </source>
</reference>
<dbReference type="InterPro" id="IPR000782">
    <property type="entry name" value="FAS1_domain"/>
</dbReference>
<feature type="chain" id="PRO_5025633891" evidence="1">
    <location>
        <begin position="21"/>
        <end position="342"/>
    </location>
</feature>
<dbReference type="PROSITE" id="PS50213">
    <property type="entry name" value="FAS1"/>
    <property type="match status" value="2"/>
</dbReference>
<dbReference type="Gene3D" id="2.30.180.10">
    <property type="entry name" value="FAS1 domain"/>
    <property type="match status" value="2"/>
</dbReference>
<dbReference type="PANTHER" id="PTHR10900:SF77">
    <property type="entry name" value="FI19380P1"/>
    <property type="match status" value="1"/>
</dbReference>
<dbReference type="Proteomes" id="UP000800036">
    <property type="component" value="Unassembled WGS sequence"/>
</dbReference>
<sequence>MFFVTSIVECLLLFASAVYAADILTVLRDSEATIFADIIANDPALYALYTSPNVGTILAPVDNVFANTTPSERALAIRANEDPKLILGALDKQDQASTNIAGVHNITSVQVPHNNEYGKQVAVIQQKNPAHSRRAENHEDPKFEVITGLGNTVTVVESDISYNGGYIYTIDGFLTVPTKLSTTLATLHNTTAFGELLSCNNLTSSLDTQRGGTFFIPSNDAISALGNWTLSTAGIQNHVVKGLSAYLPSLAESKTLKTASGGELTVKQSSDGAHTINGAKIISTNIILENGVAYVIDKVLTTSTPTSPYPPINSSASSSLWDSVKLVGTIAFSVVFAVAFWV</sequence>
<keyword evidence="4" id="KW-1185">Reference proteome</keyword>
<dbReference type="GO" id="GO:0000329">
    <property type="term" value="C:fungal-type vacuole membrane"/>
    <property type="evidence" value="ECO:0007669"/>
    <property type="project" value="TreeGrafter"/>
</dbReference>
<proteinExistence type="predicted"/>
<dbReference type="GO" id="GO:0016236">
    <property type="term" value="P:macroautophagy"/>
    <property type="evidence" value="ECO:0007669"/>
    <property type="project" value="TreeGrafter"/>
</dbReference>
<evidence type="ECO:0000259" key="2">
    <source>
        <dbReference type="PROSITE" id="PS50213"/>
    </source>
</evidence>
<gene>
    <name evidence="3" type="ORF">BU23DRAFT_572250</name>
</gene>
<evidence type="ECO:0000256" key="1">
    <source>
        <dbReference type="SAM" id="SignalP"/>
    </source>
</evidence>
<name>A0A6A5UXF1_9PLEO</name>
<dbReference type="InterPro" id="IPR036378">
    <property type="entry name" value="FAS1_dom_sf"/>
</dbReference>
<dbReference type="InterPro" id="IPR050904">
    <property type="entry name" value="Adhesion/Biosynth-related"/>
</dbReference>
<evidence type="ECO:0000313" key="4">
    <source>
        <dbReference type="Proteomes" id="UP000800036"/>
    </source>
</evidence>
<evidence type="ECO:0000313" key="3">
    <source>
        <dbReference type="EMBL" id="KAF1968492.1"/>
    </source>
</evidence>
<dbReference type="SMART" id="SM00554">
    <property type="entry name" value="FAS1"/>
    <property type="match status" value="2"/>
</dbReference>
<organism evidence="3 4">
    <name type="scientific">Bimuria novae-zelandiae CBS 107.79</name>
    <dbReference type="NCBI Taxonomy" id="1447943"/>
    <lineage>
        <taxon>Eukaryota</taxon>
        <taxon>Fungi</taxon>
        <taxon>Dikarya</taxon>
        <taxon>Ascomycota</taxon>
        <taxon>Pezizomycotina</taxon>
        <taxon>Dothideomycetes</taxon>
        <taxon>Pleosporomycetidae</taxon>
        <taxon>Pleosporales</taxon>
        <taxon>Massarineae</taxon>
        <taxon>Didymosphaeriaceae</taxon>
        <taxon>Bimuria</taxon>
    </lineage>
</organism>
<dbReference type="EMBL" id="ML976719">
    <property type="protein sequence ID" value="KAF1968492.1"/>
    <property type="molecule type" value="Genomic_DNA"/>
</dbReference>
<dbReference type="PANTHER" id="PTHR10900">
    <property type="entry name" value="PERIOSTIN-RELATED"/>
    <property type="match status" value="1"/>
</dbReference>
<protein>
    <submittedName>
        <fullName evidence="3">FAS1 domain-containing protein</fullName>
    </submittedName>
</protein>
<feature type="domain" description="FAS1" evidence="2">
    <location>
        <begin position="19"/>
        <end position="174"/>
    </location>
</feature>
<dbReference type="Pfam" id="PF02469">
    <property type="entry name" value="Fasciclin"/>
    <property type="match status" value="1"/>
</dbReference>